<evidence type="ECO:0000313" key="3">
    <source>
        <dbReference type="Proteomes" id="UP000824179"/>
    </source>
</evidence>
<organism evidence="2 3">
    <name type="scientific">Candidatus Coproplasma stercoripullorum</name>
    <dbReference type="NCBI Taxonomy" id="2840751"/>
    <lineage>
        <taxon>Bacteria</taxon>
        <taxon>Bacillati</taxon>
        <taxon>Bacillota</taxon>
        <taxon>Clostridia</taxon>
        <taxon>Eubacteriales</taxon>
        <taxon>Candidatus Coproplasma</taxon>
    </lineage>
</organism>
<dbReference type="Pfam" id="PF11667">
    <property type="entry name" value="DUF3267"/>
    <property type="match status" value="1"/>
</dbReference>
<evidence type="ECO:0000256" key="1">
    <source>
        <dbReference type="SAM" id="Phobius"/>
    </source>
</evidence>
<proteinExistence type="predicted"/>
<reference evidence="2" key="2">
    <citation type="journal article" date="2021" name="PeerJ">
        <title>Extensive microbial diversity within the chicken gut microbiome revealed by metagenomics and culture.</title>
        <authorList>
            <person name="Gilroy R."/>
            <person name="Ravi A."/>
            <person name="Getino M."/>
            <person name="Pursley I."/>
            <person name="Horton D.L."/>
            <person name="Alikhan N.F."/>
            <person name="Baker D."/>
            <person name="Gharbi K."/>
            <person name="Hall N."/>
            <person name="Watson M."/>
            <person name="Adriaenssens E.M."/>
            <person name="Foster-Nyarko E."/>
            <person name="Jarju S."/>
            <person name="Secka A."/>
            <person name="Antonio M."/>
            <person name="Oren A."/>
            <person name="Chaudhuri R.R."/>
            <person name="La Ragione R."/>
            <person name="Hildebrand F."/>
            <person name="Pallen M.J."/>
        </authorList>
    </citation>
    <scope>NUCLEOTIDE SEQUENCE</scope>
    <source>
        <strain evidence="2">ChiW25-3613</strain>
    </source>
</reference>
<feature type="transmembrane region" description="Helical" evidence="1">
    <location>
        <begin position="120"/>
        <end position="142"/>
    </location>
</feature>
<dbReference type="InterPro" id="IPR021683">
    <property type="entry name" value="DUF3267"/>
</dbReference>
<reference evidence="2" key="1">
    <citation type="submission" date="2020-10" db="EMBL/GenBank/DDBJ databases">
        <authorList>
            <person name="Gilroy R."/>
        </authorList>
    </citation>
    <scope>NUCLEOTIDE SEQUENCE</scope>
    <source>
        <strain evidence="2">ChiW25-3613</strain>
    </source>
</reference>
<feature type="transmembrane region" description="Helical" evidence="1">
    <location>
        <begin position="59"/>
        <end position="77"/>
    </location>
</feature>
<comment type="caution">
    <text evidence="2">The sequence shown here is derived from an EMBL/GenBank/DDBJ whole genome shotgun (WGS) entry which is preliminary data.</text>
</comment>
<dbReference type="AlphaFoldDB" id="A0A9D1AG32"/>
<keyword evidence="1" id="KW-1133">Transmembrane helix</keyword>
<keyword evidence="1" id="KW-0472">Membrane</keyword>
<gene>
    <name evidence="2" type="ORF">IAB90_04740</name>
</gene>
<feature type="transmembrane region" description="Helical" evidence="1">
    <location>
        <begin position="148"/>
        <end position="174"/>
    </location>
</feature>
<feature type="transmembrane region" description="Helical" evidence="1">
    <location>
        <begin position="28"/>
        <end position="47"/>
    </location>
</feature>
<keyword evidence="1" id="KW-0812">Transmembrane</keyword>
<accession>A0A9D1AG32</accession>
<protein>
    <submittedName>
        <fullName evidence="2">DUF3267 domain-containing protein</fullName>
    </submittedName>
</protein>
<name>A0A9D1AG32_9FIRM</name>
<dbReference type="Proteomes" id="UP000824179">
    <property type="component" value="Unassembled WGS sequence"/>
</dbReference>
<evidence type="ECO:0000313" key="2">
    <source>
        <dbReference type="EMBL" id="HIR39673.1"/>
    </source>
</evidence>
<feature type="transmembrane region" description="Helical" evidence="1">
    <location>
        <begin position="97"/>
        <end position="113"/>
    </location>
</feature>
<dbReference type="EMBL" id="DVHB01000080">
    <property type="protein sequence ID" value="HIR39673.1"/>
    <property type="molecule type" value="Genomic_DNA"/>
</dbReference>
<sequence length="199" mass="22028">MRARNFCEQLPEGYREAYHINAKATKTGIILSVGSLIMALAVILPCLLTTDDILDESMVFNLIALLVCCAIIIAYIIAHELVHGAAYKLLTGRKLTFGITLTVAFCGVPDIYVSRRTALISLLAPVTVFSLLFSALAAGLYFVNHTYYAVIILVLGIHFGGCIGDLYLTLLLLFKYKSKHLLMRDTGPEQFIYYPSEEK</sequence>